<protein>
    <submittedName>
        <fullName evidence="1">Uncharacterized protein</fullName>
    </submittedName>
</protein>
<organism evidence="1">
    <name type="scientific">Rosellinia necatrix</name>
    <name type="common">White root-rot fungus</name>
    <dbReference type="NCBI Taxonomy" id="77044"/>
    <lineage>
        <taxon>Eukaryota</taxon>
        <taxon>Fungi</taxon>
        <taxon>Dikarya</taxon>
        <taxon>Ascomycota</taxon>
        <taxon>Pezizomycotina</taxon>
        <taxon>Sordariomycetes</taxon>
        <taxon>Xylariomycetidae</taxon>
        <taxon>Xylariales</taxon>
        <taxon>Xylariaceae</taxon>
        <taxon>Rosellinia</taxon>
    </lineage>
</organism>
<dbReference type="Proteomes" id="UP000054516">
    <property type="component" value="Unassembled WGS sequence"/>
</dbReference>
<proteinExistence type="predicted"/>
<sequence>MNASVVHNIAQFVFLRRLGKLPSRACHYASAVQHIERSAGAPAGEESRTNGSVRLTSSKRIDVRKTYAVASRVGANLDPICRTPDPSSSTSPELYYEMEWTTTTAISNKQVKATVAKKNGQRKVYGSHVIAVPYSAI</sequence>
<dbReference type="EMBL" id="DF977454">
    <property type="protein sequence ID" value="GAW25558.1"/>
    <property type="molecule type" value="Genomic_DNA"/>
</dbReference>
<name>A0A1S8A635_ROSNE</name>
<gene>
    <name evidence="1" type="ORF">SAMD00023353_0900180</name>
</gene>
<evidence type="ECO:0000313" key="1">
    <source>
        <dbReference type="EMBL" id="GAW25558.1"/>
    </source>
</evidence>
<dbReference type="AlphaFoldDB" id="A0A1S8A635"/>
<reference evidence="1" key="1">
    <citation type="submission" date="2016-03" db="EMBL/GenBank/DDBJ databases">
        <title>Draft genome sequence of Rosellinia necatrix.</title>
        <authorList>
            <person name="Kanematsu S."/>
        </authorList>
    </citation>
    <scope>NUCLEOTIDE SEQUENCE [LARGE SCALE GENOMIC DNA]</scope>
    <source>
        <strain evidence="1">W97</strain>
    </source>
</reference>
<accession>A0A1S8A635</accession>
<evidence type="ECO:0000313" key="2">
    <source>
        <dbReference type="Proteomes" id="UP000054516"/>
    </source>
</evidence>
<keyword evidence="2" id="KW-1185">Reference proteome</keyword>